<evidence type="ECO:0000256" key="1">
    <source>
        <dbReference type="SAM" id="Phobius"/>
    </source>
</evidence>
<dbReference type="AlphaFoldDB" id="A0AAF3FCQ6"/>
<keyword evidence="2" id="KW-1185">Reference proteome</keyword>
<evidence type="ECO:0000313" key="2">
    <source>
        <dbReference type="Proteomes" id="UP000887575"/>
    </source>
</evidence>
<keyword evidence="1" id="KW-1133">Transmembrane helix</keyword>
<dbReference type="Proteomes" id="UP000887575">
    <property type="component" value="Unassembled WGS sequence"/>
</dbReference>
<sequence>MFASAFLCFYVFFDQCPYYMQVFLIFLVFYFVTGLPIMSEEIQSFEHRVWTTLKIVTTQAALEISGLFDFVMLFWAVNGWYLWVFGEYYVYLRDRQLEIEHYGAARHQPSAG</sequence>
<keyword evidence="1" id="KW-0812">Transmembrane</keyword>
<accession>A0AAF3FCQ6</accession>
<dbReference type="WBParaSite" id="MBELARI_LOCUS3753">
    <property type="protein sequence ID" value="MBELARI_LOCUS3753"/>
    <property type="gene ID" value="MBELARI_LOCUS3753"/>
</dbReference>
<organism evidence="2 3">
    <name type="scientific">Mesorhabditis belari</name>
    <dbReference type="NCBI Taxonomy" id="2138241"/>
    <lineage>
        <taxon>Eukaryota</taxon>
        <taxon>Metazoa</taxon>
        <taxon>Ecdysozoa</taxon>
        <taxon>Nematoda</taxon>
        <taxon>Chromadorea</taxon>
        <taxon>Rhabditida</taxon>
        <taxon>Rhabditina</taxon>
        <taxon>Rhabditomorpha</taxon>
        <taxon>Rhabditoidea</taxon>
        <taxon>Rhabditidae</taxon>
        <taxon>Mesorhabditinae</taxon>
        <taxon>Mesorhabditis</taxon>
    </lineage>
</organism>
<evidence type="ECO:0000313" key="3">
    <source>
        <dbReference type="WBParaSite" id="MBELARI_LOCUS3753"/>
    </source>
</evidence>
<proteinExistence type="predicted"/>
<feature type="transmembrane region" description="Helical" evidence="1">
    <location>
        <begin position="60"/>
        <end position="83"/>
    </location>
</feature>
<keyword evidence="1" id="KW-0472">Membrane</keyword>
<name>A0AAF3FCQ6_9BILA</name>
<reference evidence="3" key="1">
    <citation type="submission" date="2024-02" db="UniProtKB">
        <authorList>
            <consortium name="WormBaseParasite"/>
        </authorList>
    </citation>
    <scope>IDENTIFICATION</scope>
</reference>
<protein>
    <submittedName>
        <fullName evidence="3">Uncharacterized protein</fullName>
    </submittedName>
</protein>